<evidence type="ECO:0000259" key="2">
    <source>
        <dbReference type="PROSITE" id="PS51546"/>
    </source>
</evidence>
<evidence type="ECO:0000256" key="1">
    <source>
        <dbReference type="SAM" id="MobiDB-lite"/>
    </source>
</evidence>
<keyword evidence="4" id="KW-1185">Reference proteome</keyword>
<organism evidence="3 4">
    <name type="scientific">Muraenolepis orangiensis</name>
    <name type="common">Patagonian moray cod</name>
    <dbReference type="NCBI Taxonomy" id="630683"/>
    <lineage>
        <taxon>Eukaryota</taxon>
        <taxon>Metazoa</taxon>
        <taxon>Chordata</taxon>
        <taxon>Craniata</taxon>
        <taxon>Vertebrata</taxon>
        <taxon>Euteleostomi</taxon>
        <taxon>Actinopterygii</taxon>
        <taxon>Neopterygii</taxon>
        <taxon>Teleostei</taxon>
        <taxon>Neoteleostei</taxon>
        <taxon>Acanthomorphata</taxon>
        <taxon>Zeiogadaria</taxon>
        <taxon>Gadariae</taxon>
        <taxon>Gadiformes</taxon>
        <taxon>Muraenolepidoidei</taxon>
        <taxon>Muraenolepididae</taxon>
        <taxon>Muraenolepis</taxon>
    </lineage>
</organism>
<name>A0A9Q0D6E9_9TELE</name>
<evidence type="ECO:0000313" key="4">
    <source>
        <dbReference type="Proteomes" id="UP001148018"/>
    </source>
</evidence>
<feature type="compositionally biased region" description="Low complexity" evidence="1">
    <location>
        <begin position="23"/>
        <end position="35"/>
    </location>
</feature>
<comment type="caution">
    <text evidence="3">The sequence shown here is derived from an EMBL/GenBank/DDBJ whole genome shotgun (WGS) entry which is preliminary data.</text>
</comment>
<feature type="compositionally biased region" description="Pro residues" evidence="1">
    <location>
        <begin position="106"/>
        <end position="116"/>
    </location>
</feature>
<dbReference type="Gene3D" id="3.10.20.770">
    <property type="match status" value="1"/>
</dbReference>
<reference evidence="3" key="1">
    <citation type="submission" date="2022-07" db="EMBL/GenBank/DDBJ databases">
        <title>Chromosome-level genome of Muraenolepis orangiensis.</title>
        <authorList>
            <person name="Kim J."/>
        </authorList>
    </citation>
    <scope>NUCLEOTIDE SEQUENCE</scope>
    <source>
        <strain evidence="3">KU_S4_2022</strain>
        <tissue evidence="3">Muscle</tissue>
    </source>
</reference>
<dbReference type="SUPFAM" id="SSF54236">
    <property type="entry name" value="Ubiquitin-like"/>
    <property type="match status" value="1"/>
</dbReference>
<dbReference type="InterPro" id="IPR000341">
    <property type="entry name" value="PI3K_Ras-bd_dom"/>
</dbReference>
<feature type="compositionally biased region" description="Pro residues" evidence="1">
    <location>
        <begin position="58"/>
        <end position="71"/>
    </location>
</feature>
<feature type="non-terminal residue" evidence="3">
    <location>
        <position position="308"/>
    </location>
</feature>
<proteinExistence type="predicted"/>
<accession>A0A9Q0D6E9</accession>
<dbReference type="Proteomes" id="UP001148018">
    <property type="component" value="Unassembled WGS sequence"/>
</dbReference>
<gene>
    <name evidence="3" type="ORF">NHX12_017098</name>
</gene>
<sequence>MDPSGRPIPAKRTVFPPPPAAPQDPTDPTDPTDQPIYLNVFPECQEERVYDNVVTPGPVVPPRQAPPPPAPTDSHHTHANANAALSLDPGRAAAGSSEDAAGGQPNPRPPVPPPLPPRRKPTQGHFLKRFSCPIKLNRSATITEDPDTGSINLIDAPQGSTKSLAAFCESMSMLAVKFPHYEQEYNPGLVKAHLSRRPLALLGVDQLTFTVASDWDNCPIPFPTPLNKTVSNLIDAVAVVLDIPEDTRQYYLLKLCDSQEFLHRDEALGDHECIRRYHKFNQDVPLQLLHISNVNDSLARDEEDDKAP</sequence>
<dbReference type="OrthoDB" id="67688at2759"/>
<dbReference type="PROSITE" id="PS51546">
    <property type="entry name" value="PI3K_RBD"/>
    <property type="match status" value="1"/>
</dbReference>
<dbReference type="Pfam" id="PF00794">
    <property type="entry name" value="PI3K_rbd"/>
    <property type="match status" value="1"/>
</dbReference>
<feature type="compositionally biased region" description="Low complexity" evidence="1">
    <location>
        <begin position="90"/>
        <end position="105"/>
    </location>
</feature>
<dbReference type="InterPro" id="IPR029071">
    <property type="entry name" value="Ubiquitin-like_domsf"/>
</dbReference>
<protein>
    <recommendedName>
        <fullName evidence="2">PI3K-RBD domain-containing protein</fullName>
    </recommendedName>
</protein>
<dbReference type="EMBL" id="JANIIK010003882">
    <property type="protein sequence ID" value="KAJ3581057.1"/>
    <property type="molecule type" value="Genomic_DNA"/>
</dbReference>
<feature type="region of interest" description="Disordered" evidence="1">
    <location>
        <begin position="1"/>
        <end position="124"/>
    </location>
</feature>
<feature type="domain" description="PI3K-RBD" evidence="2">
    <location>
        <begin position="204"/>
        <end position="290"/>
    </location>
</feature>
<evidence type="ECO:0000313" key="3">
    <source>
        <dbReference type="EMBL" id="KAJ3581057.1"/>
    </source>
</evidence>
<dbReference type="AlphaFoldDB" id="A0A9Q0D6E9"/>